<evidence type="ECO:0000313" key="5">
    <source>
        <dbReference type="EMBL" id="KAI9554682.1"/>
    </source>
</evidence>
<keyword evidence="3" id="KW-1133">Transmembrane helix</keyword>
<sequence>MILYTIFQFTMIFELLFFLLWAFPSWANKPLKVTAETKQSDLSLTRSSCDVQGQCGNCDLTKDGGIITSPNFSNGSDFNCQIIIRAPSHAKIELMFTEFKFEQCCDHVTAK</sequence>
<dbReference type="InterPro" id="IPR000859">
    <property type="entry name" value="CUB_dom"/>
</dbReference>
<keyword evidence="6" id="KW-1185">Reference proteome</keyword>
<dbReference type="EMBL" id="WJBH02000008">
    <property type="protein sequence ID" value="KAI9554682.1"/>
    <property type="molecule type" value="Genomic_DNA"/>
</dbReference>
<dbReference type="Pfam" id="PF00431">
    <property type="entry name" value="CUB"/>
    <property type="match status" value="1"/>
</dbReference>
<reference evidence="5 6" key="1">
    <citation type="submission" date="2022-05" db="EMBL/GenBank/DDBJ databases">
        <title>A multi-omics perspective on studying reproductive biology in Daphnia sinensis.</title>
        <authorList>
            <person name="Jia J."/>
        </authorList>
    </citation>
    <scope>NUCLEOTIDE SEQUENCE [LARGE SCALE GENOMIC DNA]</scope>
    <source>
        <strain evidence="5 6">WSL</strain>
    </source>
</reference>
<evidence type="ECO:0000313" key="6">
    <source>
        <dbReference type="Proteomes" id="UP000820818"/>
    </source>
</evidence>
<keyword evidence="3" id="KW-0812">Transmembrane</keyword>
<dbReference type="PROSITE" id="PS01180">
    <property type="entry name" value="CUB"/>
    <property type="match status" value="1"/>
</dbReference>
<evidence type="ECO:0000259" key="4">
    <source>
        <dbReference type="PROSITE" id="PS01180"/>
    </source>
</evidence>
<keyword evidence="1" id="KW-1015">Disulfide bond</keyword>
<gene>
    <name evidence="5" type="ORF">GHT06_019958</name>
</gene>
<feature type="domain" description="CUB" evidence="4">
    <location>
        <begin position="55"/>
        <end position="111"/>
    </location>
</feature>
<dbReference type="SUPFAM" id="SSF49854">
    <property type="entry name" value="Spermadhesin, CUB domain"/>
    <property type="match status" value="1"/>
</dbReference>
<feature type="transmembrane region" description="Helical" evidence="3">
    <location>
        <begin position="6"/>
        <end position="23"/>
    </location>
</feature>
<dbReference type="Proteomes" id="UP000820818">
    <property type="component" value="Linkage Group LG8"/>
</dbReference>
<dbReference type="AlphaFoldDB" id="A0AAD5KKU0"/>
<dbReference type="Gene3D" id="2.60.120.290">
    <property type="entry name" value="Spermadhesin, CUB domain"/>
    <property type="match status" value="1"/>
</dbReference>
<accession>A0AAD5KKU0</accession>
<evidence type="ECO:0000256" key="3">
    <source>
        <dbReference type="SAM" id="Phobius"/>
    </source>
</evidence>
<evidence type="ECO:0000256" key="1">
    <source>
        <dbReference type="ARBA" id="ARBA00023157"/>
    </source>
</evidence>
<comment type="caution">
    <text evidence="5">The sequence shown here is derived from an EMBL/GenBank/DDBJ whole genome shotgun (WGS) entry which is preliminary data.</text>
</comment>
<proteinExistence type="predicted"/>
<organism evidence="5 6">
    <name type="scientific">Daphnia sinensis</name>
    <dbReference type="NCBI Taxonomy" id="1820382"/>
    <lineage>
        <taxon>Eukaryota</taxon>
        <taxon>Metazoa</taxon>
        <taxon>Ecdysozoa</taxon>
        <taxon>Arthropoda</taxon>
        <taxon>Crustacea</taxon>
        <taxon>Branchiopoda</taxon>
        <taxon>Diplostraca</taxon>
        <taxon>Cladocera</taxon>
        <taxon>Anomopoda</taxon>
        <taxon>Daphniidae</taxon>
        <taxon>Daphnia</taxon>
        <taxon>Daphnia similis group</taxon>
    </lineage>
</organism>
<name>A0AAD5KKU0_9CRUS</name>
<evidence type="ECO:0000256" key="2">
    <source>
        <dbReference type="PROSITE-ProRule" id="PRU00059"/>
    </source>
</evidence>
<comment type="caution">
    <text evidence="2">Lacks conserved residue(s) required for the propagation of feature annotation.</text>
</comment>
<keyword evidence="3" id="KW-0472">Membrane</keyword>
<protein>
    <recommendedName>
        <fullName evidence="4">CUB domain-containing protein</fullName>
    </recommendedName>
</protein>
<dbReference type="InterPro" id="IPR035914">
    <property type="entry name" value="Sperma_CUB_dom_sf"/>
</dbReference>